<accession>A0A173WYE9</accession>
<dbReference type="Pfam" id="PF03358">
    <property type="entry name" value="FMN_red"/>
    <property type="match status" value="1"/>
</dbReference>
<dbReference type="AlphaFoldDB" id="A0A173WYE9"/>
<keyword evidence="1" id="KW-0285">Flavoprotein</keyword>
<dbReference type="InterPro" id="IPR005025">
    <property type="entry name" value="FMN_Rdtase-like_dom"/>
</dbReference>
<reference evidence="4 5" key="1">
    <citation type="submission" date="2015-09" db="EMBL/GenBank/DDBJ databases">
        <authorList>
            <consortium name="Pathogen Informatics"/>
        </authorList>
    </citation>
    <scope>NUCLEOTIDE SEQUENCE [LARGE SCALE GENOMIC DNA]</scope>
    <source>
        <strain evidence="4 5">2789STDY5608838</strain>
    </source>
</reference>
<dbReference type="InterPro" id="IPR051796">
    <property type="entry name" value="ISF_SsuE-like"/>
</dbReference>
<dbReference type="GO" id="GO:0016491">
    <property type="term" value="F:oxidoreductase activity"/>
    <property type="evidence" value="ECO:0007669"/>
    <property type="project" value="InterPro"/>
</dbReference>
<gene>
    <name evidence="4" type="ORF">ERS852395_00365</name>
</gene>
<protein>
    <submittedName>
        <fullName evidence="4">Cd1</fullName>
    </submittedName>
</protein>
<keyword evidence="2" id="KW-0288">FMN</keyword>
<dbReference type="STRING" id="657314.CK5_02800"/>
<feature type="domain" description="NADPH-dependent FMN reductase-like" evidence="3">
    <location>
        <begin position="13"/>
        <end position="160"/>
    </location>
</feature>
<dbReference type="Gene3D" id="3.40.50.360">
    <property type="match status" value="1"/>
</dbReference>
<dbReference type="Proteomes" id="UP000095447">
    <property type="component" value="Unassembled WGS sequence"/>
</dbReference>
<dbReference type="PANTHER" id="PTHR43278:SF4">
    <property type="entry name" value="NAD(P)H-DEPENDENT FMN-CONTAINING OXIDOREDUCTASE YWQN-RELATED"/>
    <property type="match status" value="1"/>
</dbReference>
<evidence type="ECO:0000313" key="5">
    <source>
        <dbReference type="Proteomes" id="UP000095447"/>
    </source>
</evidence>
<organism evidence="4 5">
    <name type="scientific">Blautia obeum</name>
    <dbReference type="NCBI Taxonomy" id="40520"/>
    <lineage>
        <taxon>Bacteria</taxon>
        <taxon>Bacillati</taxon>
        <taxon>Bacillota</taxon>
        <taxon>Clostridia</taxon>
        <taxon>Lachnospirales</taxon>
        <taxon>Lachnospiraceae</taxon>
        <taxon>Blautia</taxon>
    </lineage>
</organism>
<evidence type="ECO:0000256" key="1">
    <source>
        <dbReference type="ARBA" id="ARBA00022630"/>
    </source>
</evidence>
<proteinExistence type="predicted"/>
<evidence type="ECO:0000259" key="3">
    <source>
        <dbReference type="Pfam" id="PF03358"/>
    </source>
</evidence>
<evidence type="ECO:0000256" key="2">
    <source>
        <dbReference type="ARBA" id="ARBA00022643"/>
    </source>
</evidence>
<sequence>MSKKITKRGRYIMKVLMLNGSPRTKGNTFIALEEMKKVFEVEGVEAEIVQVGNKDVRGCIACRRCVELGKCVFDDVVNELAPKFEEADGIVVASPVYFASANATLIATLDRLFFSTSFDKTMKVGASVVCARRGGCSATFDELNKYFTISNMPIAASQYWNCIHGRELGEADRDEEGKQTMRVLARNMTFLMKSIELGKKQFGLPEKEEHAFTHFIR</sequence>
<evidence type="ECO:0000313" key="4">
    <source>
        <dbReference type="EMBL" id="CUN44493.1"/>
    </source>
</evidence>
<dbReference type="SUPFAM" id="SSF52218">
    <property type="entry name" value="Flavoproteins"/>
    <property type="match status" value="1"/>
</dbReference>
<name>A0A173WYE9_9FIRM</name>
<dbReference type="InterPro" id="IPR029039">
    <property type="entry name" value="Flavoprotein-like_sf"/>
</dbReference>
<dbReference type="PANTHER" id="PTHR43278">
    <property type="entry name" value="NAD(P)H-DEPENDENT FMN-CONTAINING OXIDOREDUCTASE YWQN-RELATED"/>
    <property type="match status" value="1"/>
</dbReference>
<dbReference type="EMBL" id="CYZA01000001">
    <property type="protein sequence ID" value="CUN44493.1"/>
    <property type="molecule type" value="Genomic_DNA"/>
</dbReference>